<dbReference type="InterPro" id="IPR029470">
    <property type="entry name" value="PDDEXK_4"/>
</dbReference>
<organism evidence="1 2">
    <name type="scientific">Pedobacter chitinilyticus</name>
    <dbReference type="NCBI Taxonomy" id="2233776"/>
    <lineage>
        <taxon>Bacteria</taxon>
        <taxon>Pseudomonadati</taxon>
        <taxon>Bacteroidota</taxon>
        <taxon>Sphingobacteriia</taxon>
        <taxon>Sphingobacteriales</taxon>
        <taxon>Sphingobacteriaceae</taxon>
        <taxon>Pedobacter</taxon>
    </lineage>
</organism>
<dbReference type="AlphaFoldDB" id="A0A443Z296"/>
<dbReference type="Proteomes" id="UP000284120">
    <property type="component" value="Unassembled WGS sequence"/>
</dbReference>
<proteinExistence type="predicted"/>
<dbReference type="OrthoDB" id="6346224at2"/>
<accession>A0A443Z296</accession>
<sequence length="408" mass="47389">MDKIETYFIEQLLGKVALIDLKYQSSKLAAQFNVFTVLGKYHDEVNVHSKFLHAVLCPSGAHGKGNLFLKLLLEQVGIKDFDVADADVRREYRDIDLLISNSSQAVIIENKIWARDQSRQLERYYDIVLAEGITEIFVVYLTPFGGDASEQSKGRLVDLAGWTERIYRQVSYRETISSWLEKCLQHSYDRPGLREVLIQYRNTIDLVSGKTMNEEEKHEILSLLSQGDNAVKAQKIAENWNHLKWHTEWDFWNALEREMERDVRVLDLEKFSDNKISSVVHQVRNRNPWYGLMCELGSYRGHALFLFIERSDQEVYYGVVVEPRALTKSEEMKPLVDALSPICHWGRTDYWLGGNYPEPKINFGTFSTKPTLMLANSDFRSSYVVQLWAQMKSFRQQVLDTLGRLQEL</sequence>
<dbReference type="RefSeq" id="WP_113646141.1">
    <property type="nucleotide sequence ID" value="NZ_QMHN01000001.1"/>
</dbReference>
<name>A0A443Z296_9SPHI</name>
<evidence type="ECO:0000313" key="1">
    <source>
        <dbReference type="EMBL" id="RWU10654.1"/>
    </source>
</evidence>
<dbReference type="Pfam" id="PF14281">
    <property type="entry name" value="PDDEXK_4"/>
    <property type="match status" value="1"/>
</dbReference>
<protein>
    <recommendedName>
        <fullName evidence="3">PD-(D/E)XK nuclease family protein</fullName>
    </recommendedName>
</protein>
<evidence type="ECO:0008006" key="3">
    <source>
        <dbReference type="Google" id="ProtNLM"/>
    </source>
</evidence>
<dbReference type="EMBL" id="SAYW01000001">
    <property type="protein sequence ID" value="RWU10654.1"/>
    <property type="molecule type" value="Genomic_DNA"/>
</dbReference>
<reference evidence="1 2" key="1">
    <citation type="submission" date="2018-06" db="EMBL/GenBank/DDBJ databases">
        <title>Pedobacter endophyticus sp. nov., an endophytic bacterium isolated from a leaf of Triticum aestivum.</title>
        <authorList>
            <person name="Zhang L."/>
        </authorList>
    </citation>
    <scope>NUCLEOTIDE SEQUENCE [LARGE SCALE GENOMIC DNA]</scope>
    <source>
        <strain evidence="1 2">CM134L-2</strain>
    </source>
</reference>
<gene>
    <name evidence="1" type="ORF">DPV69_04760</name>
</gene>
<evidence type="ECO:0000313" key="2">
    <source>
        <dbReference type="Proteomes" id="UP000284120"/>
    </source>
</evidence>
<keyword evidence="2" id="KW-1185">Reference proteome</keyword>
<comment type="caution">
    <text evidence="1">The sequence shown here is derived from an EMBL/GenBank/DDBJ whole genome shotgun (WGS) entry which is preliminary data.</text>
</comment>